<evidence type="ECO:0000313" key="1">
    <source>
        <dbReference type="EMBL" id="QNQ08317.1"/>
    </source>
</evidence>
<organism evidence="1 2">
    <name type="scientific">Sphingomonas alpina</name>
    <dbReference type="NCBI Taxonomy" id="653931"/>
    <lineage>
        <taxon>Bacteria</taxon>
        <taxon>Pseudomonadati</taxon>
        <taxon>Pseudomonadota</taxon>
        <taxon>Alphaproteobacteria</taxon>
        <taxon>Sphingomonadales</taxon>
        <taxon>Sphingomonadaceae</taxon>
        <taxon>Sphingomonas</taxon>
    </lineage>
</organism>
<proteinExistence type="predicted"/>
<accession>A0A7H0LF64</accession>
<dbReference type="RefSeq" id="WP_187760645.1">
    <property type="nucleotide sequence ID" value="NZ_CP061038.1"/>
</dbReference>
<dbReference type="InterPro" id="IPR048922">
    <property type="entry name" value="Bbp16"/>
</dbReference>
<dbReference type="Proteomes" id="UP000516148">
    <property type="component" value="Chromosome"/>
</dbReference>
<dbReference type="KEGG" id="spap:H3Z74_16375"/>
<dbReference type="EMBL" id="CP061038">
    <property type="protein sequence ID" value="QNQ08317.1"/>
    <property type="molecule type" value="Genomic_DNA"/>
</dbReference>
<evidence type="ECO:0000313" key="2">
    <source>
        <dbReference type="Proteomes" id="UP000516148"/>
    </source>
</evidence>
<name>A0A7H0LF64_9SPHN</name>
<protein>
    <submittedName>
        <fullName evidence="1">Uncharacterized protein</fullName>
    </submittedName>
</protein>
<sequence>MIMDATTLFSNVQAVTATTVSTNIVDLGATGTVYGAVAAIVRDIGKGAAVPLKVTVAESFNNLTSLTITVETDDNAGFASAKTVWTSPAYAVADLAAGAKLLLPDSIPLGTDERYARLKYTVAGAAPTLGKITAGVTAGNQTNG</sequence>
<keyword evidence="2" id="KW-1185">Reference proteome</keyword>
<dbReference type="AlphaFoldDB" id="A0A7H0LF64"/>
<reference evidence="1 2" key="1">
    <citation type="submission" date="2020-09" db="EMBL/GenBank/DDBJ databases">
        <title>Sphingomonas sp., a new species isolated from pork steak.</title>
        <authorList>
            <person name="Heidler von Heilborn D."/>
        </authorList>
    </citation>
    <scope>NUCLEOTIDE SEQUENCE [LARGE SCALE GENOMIC DNA]</scope>
    <source>
        <strain evidence="2">S8-3T</strain>
    </source>
</reference>
<dbReference type="Pfam" id="PF21190">
    <property type="entry name" value="Bbp16"/>
    <property type="match status" value="1"/>
</dbReference>
<dbReference type="Gene3D" id="2.60.120.1110">
    <property type="match status" value="1"/>
</dbReference>
<gene>
    <name evidence="1" type="ORF">H3Z74_16375</name>
</gene>